<reference evidence="1 2" key="1">
    <citation type="submission" date="2012-06" db="EMBL/GenBank/DDBJ databases">
        <title>Finished chromosome of genome of Oscillatoria acuminata PCC 6304.</title>
        <authorList>
            <consortium name="US DOE Joint Genome Institute"/>
            <person name="Gugger M."/>
            <person name="Coursin T."/>
            <person name="Rippka R."/>
            <person name="Tandeau De Marsac N."/>
            <person name="Huntemann M."/>
            <person name="Wei C.-L."/>
            <person name="Han J."/>
            <person name="Detter J.C."/>
            <person name="Han C."/>
            <person name="Tapia R."/>
            <person name="Davenport K."/>
            <person name="Daligault H."/>
            <person name="Erkkila T."/>
            <person name="Gu W."/>
            <person name="Munk A.C.C."/>
            <person name="Teshima H."/>
            <person name="Xu Y."/>
            <person name="Chain P."/>
            <person name="Chen A."/>
            <person name="Krypides N."/>
            <person name="Mavromatis K."/>
            <person name="Markowitz V."/>
            <person name="Szeto E."/>
            <person name="Ivanova N."/>
            <person name="Mikhailova N."/>
            <person name="Ovchinnikova G."/>
            <person name="Pagani I."/>
            <person name="Pati A."/>
            <person name="Goodwin L."/>
            <person name="Peters L."/>
            <person name="Pitluck S."/>
            <person name="Woyke T."/>
            <person name="Kerfeld C."/>
        </authorList>
    </citation>
    <scope>NUCLEOTIDE SEQUENCE [LARGE SCALE GENOMIC DNA]</scope>
    <source>
        <strain evidence="1 2">PCC 6304</strain>
    </source>
</reference>
<dbReference type="EMBL" id="CP003607">
    <property type="protein sequence ID" value="AFY83913.1"/>
    <property type="molecule type" value="Genomic_DNA"/>
</dbReference>
<evidence type="ECO:0000313" key="2">
    <source>
        <dbReference type="Proteomes" id="UP000010367"/>
    </source>
</evidence>
<dbReference type="InParanoid" id="K9TNE3"/>
<name>K9TNE3_9CYAN</name>
<dbReference type="STRING" id="56110.Oscil6304_4393"/>
<accession>K9TNE3</accession>
<keyword evidence="2" id="KW-1185">Reference proteome</keyword>
<dbReference type="eggNOG" id="COG0457">
    <property type="taxonomic scope" value="Bacteria"/>
</dbReference>
<dbReference type="RefSeq" id="WP_015150536.1">
    <property type="nucleotide sequence ID" value="NC_019693.1"/>
</dbReference>
<dbReference type="OrthoDB" id="460352at2"/>
<dbReference type="Proteomes" id="UP000010367">
    <property type="component" value="Chromosome"/>
</dbReference>
<dbReference type="AlphaFoldDB" id="K9TNE3"/>
<protein>
    <recommendedName>
        <fullName evidence="3">Bacterial sensory transduction regulator</fullName>
    </recommendedName>
</protein>
<dbReference type="HOGENOM" id="CLU_1459899_0_0_3"/>
<evidence type="ECO:0000313" key="1">
    <source>
        <dbReference type="EMBL" id="AFY83913.1"/>
    </source>
</evidence>
<proteinExistence type="predicted"/>
<sequence>MATTLAQIAQYLDNRGWGYDLQEANSQIITGYQAQNVEQFLIVIQLQEEGEYLSVFVPELLQVKDHVYKGVVFQTMLEIAWSVKFLRWEYDPRDGEIRASIGFALEDAALTDRQFNRVLDALIHLVDEVAMPRLQAVLATGNDPGAPEMAQDIAAALAQLLPDGSLEALQPAIASHLQSRSEGE</sequence>
<evidence type="ECO:0008006" key="3">
    <source>
        <dbReference type="Google" id="ProtNLM"/>
    </source>
</evidence>
<gene>
    <name evidence="1" type="ORF">Oscil6304_4393</name>
</gene>
<dbReference type="PATRIC" id="fig|56110.3.peg.5342"/>
<dbReference type="KEGG" id="oac:Oscil6304_4393"/>
<organism evidence="1 2">
    <name type="scientific">Oscillatoria acuminata PCC 6304</name>
    <dbReference type="NCBI Taxonomy" id="56110"/>
    <lineage>
        <taxon>Bacteria</taxon>
        <taxon>Bacillati</taxon>
        <taxon>Cyanobacteriota</taxon>
        <taxon>Cyanophyceae</taxon>
        <taxon>Oscillatoriophycideae</taxon>
        <taxon>Oscillatoriales</taxon>
        <taxon>Oscillatoriaceae</taxon>
        <taxon>Oscillatoria</taxon>
    </lineage>
</organism>